<sequence>MSATQATKQVELENTNRWSTRQLVTMALMCAIAALFSFIQIPLLPAAPFLTYDPSLMPAMVCGFAFGPGAGFVVGSIAAVIHGLILGEWVGSLMNICATLFFVVPSALIYKKKHTLKGAILGLIVGVVCATVGAIITNLTIGVAFWYGSVDVIMPLLLPAVVPFNLIKTVLNSLLTLIVYKAISNLITPKKNQVKGR</sequence>
<comment type="subcellular location">
    <subcellularLocation>
        <location evidence="1">Cell membrane</location>
        <topology evidence="1">Multi-pass membrane protein</topology>
    </subcellularLocation>
</comment>
<evidence type="ECO:0000256" key="3">
    <source>
        <dbReference type="ARBA" id="ARBA00022448"/>
    </source>
</evidence>
<accession>A0A6N6NQ70</accession>
<feature type="transmembrane region" description="Helical" evidence="9">
    <location>
        <begin position="153"/>
        <end position="180"/>
    </location>
</feature>
<keyword evidence="7 8" id="KW-0472">Membrane</keyword>
<comment type="caution">
    <text evidence="10">The sequence shown here is derived from an EMBL/GenBank/DDBJ whole genome shotgun (WGS) entry which is preliminary data.</text>
</comment>
<feature type="transmembrane region" description="Helical" evidence="9">
    <location>
        <begin position="23"/>
        <end position="44"/>
    </location>
</feature>
<evidence type="ECO:0000256" key="2">
    <source>
        <dbReference type="ARBA" id="ARBA00005540"/>
    </source>
</evidence>
<dbReference type="GeneID" id="98657315"/>
<keyword evidence="3 8" id="KW-0813">Transport</keyword>
<dbReference type="EMBL" id="WAJR01000004">
    <property type="protein sequence ID" value="KAB1641754.1"/>
    <property type="molecule type" value="Genomic_DNA"/>
</dbReference>
<evidence type="ECO:0000256" key="1">
    <source>
        <dbReference type="ARBA" id="ARBA00004651"/>
    </source>
</evidence>
<dbReference type="PIRSF" id="PIRSF037778">
    <property type="entry name" value="UCP037778_transp_RibU"/>
    <property type="match status" value="1"/>
</dbReference>
<evidence type="ECO:0000256" key="7">
    <source>
        <dbReference type="ARBA" id="ARBA00023136"/>
    </source>
</evidence>
<reference evidence="10 11" key="1">
    <citation type="submission" date="2019-09" db="EMBL/GenBank/DDBJ databases">
        <title>Whole genome shotgun sequencing (WGS) of Ellagibacter isourolithinifaciens DSM 104140(T) and Adlercreutzia muris DSM 29508(T).</title>
        <authorList>
            <person name="Stoll D.A."/>
            <person name="Danylec N."/>
            <person name="Huch M."/>
        </authorList>
    </citation>
    <scope>NUCLEOTIDE SEQUENCE [LARGE SCALE GENOMIC DNA]</scope>
    <source>
        <strain evidence="10 11">DSM 104140</strain>
    </source>
</reference>
<dbReference type="AlphaFoldDB" id="A0A6N6NQ70"/>
<proteinExistence type="inferred from homology"/>
<gene>
    <name evidence="10" type="ORF">F8C90_02725</name>
</gene>
<evidence type="ECO:0000256" key="4">
    <source>
        <dbReference type="ARBA" id="ARBA00022475"/>
    </source>
</evidence>
<dbReference type="Proteomes" id="UP000468668">
    <property type="component" value="Unassembled WGS sequence"/>
</dbReference>
<dbReference type="Gene3D" id="1.10.1760.20">
    <property type="match status" value="1"/>
</dbReference>
<feature type="transmembrane region" description="Helical" evidence="9">
    <location>
        <begin position="56"/>
        <end position="83"/>
    </location>
</feature>
<keyword evidence="6 9" id="KW-1133">Transmembrane helix</keyword>
<keyword evidence="11" id="KW-1185">Reference proteome</keyword>
<keyword evidence="4 8" id="KW-1003">Cell membrane</keyword>
<dbReference type="RefSeq" id="WP_158048923.1">
    <property type="nucleotide sequence ID" value="NZ_DBEZSQ010000015.1"/>
</dbReference>
<dbReference type="InterPro" id="IPR024529">
    <property type="entry name" value="ECF_trnsprt_substrate-spec"/>
</dbReference>
<dbReference type="GO" id="GO:0005886">
    <property type="term" value="C:plasma membrane"/>
    <property type="evidence" value="ECO:0007669"/>
    <property type="project" value="UniProtKB-SubCell"/>
</dbReference>
<dbReference type="OrthoDB" id="9809216at2"/>
<comment type="function">
    <text evidence="8">Probably a riboflavin-binding protein that interacts with the energy-coupling factor (ECF) ABC-transporter complex.</text>
</comment>
<dbReference type="PANTHER" id="PTHR38438:SF1">
    <property type="entry name" value="RIBOFLAVIN TRANSPORTER RIBU"/>
    <property type="match status" value="1"/>
</dbReference>
<evidence type="ECO:0000313" key="10">
    <source>
        <dbReference type="EMBL" id="KAB1641754.1"/>
    </source>
</evidence>
<comment type="similarity">
    <text evidence="2 8">Belongs to the prokaryotic riboflavin transporter (P-RFT) (TC 2.A.87) family.</text>
</comment>
<evidence type="ECO:0000256" key="5">
    <source>
        <dbReference type="ARBA" id="ARBA00022692"/>
    </source>
</evidence>
<evidence type="ECO:0000256" key="9">
    <source>
        <dbReference type="SAM" id="Phobius"/>
    </source>
</evidence>
<organism evidence="10 11">
    <name type="scientific">Ellagibacter isourolithinifaciens</name>
    <dbReference type="NCBI Taxonomy" id="2137581"/>
    <lineage>
        <taxon>Bacteria</taxon>
        <taxon>Bacillati</taxon>
        <taxon>Actinomycetota</taxon>
        <taxon>Coriobacteriia</taxon>
        <taxon>Eggerthellales</taxon>
        <taxon>Eggerthellaceae</taxon>
        <taxon>Ellagibacter</taxon>
    </lineage>
</organism>
<feature type="transmembrane region" description="Helical" evidence="9">
    <location>
        <begin position="122"/>
        <end position="147"/>
    </location>
</feature>
<dbReference type="InterPro" id="IPR025720">
    <property type="entry name" value="RibU"/>
</dbReference>
<dbReference type="GO" id="GO:0032217">
    <property type="term" value="F:riboflavin transmembrane transporter activity"/>
    <property type="evidence" value="ECO:0007669"/>
    <property type="project" value="UniProtKB-UniRule"/>
</dbReference>
<name>A0A6N6NQ70_9ACTN</name>
<evidence type="ECO:0000313" key="11">
    <source>
        <dbReference type="Proteomes" id="UP000468668"/>
    </source>
</evidence>
<dbReference type="PANTHER" id="PTHR38438">
    <property type="entry name" value="RIBOFLAVIN TRANSPORTER RIBU"/>
    <property type="match status" value="1"/>
</dbReference>
<evidence type="ECO:0000256" key="6">
    <source>
        <dbReference type="ARBA" id="ARBA00022989"/>
    </source>
</evidence>
<dbReference type="Pfam" id="PF12822">
    <property type="entry name" value="ECF_trnsprt"/>
    <property type="match status" value="1"/>
</dbReference>
<keyword evidence="5 9" id="KW-0812">Transmembrane</keyword>
<evidence type="ECO:0000256" key="8">
    <source>
        <dbReference type="PIRNR" id="PIRNR037778"/>
    </source>
</evidence>
<protein>
    <recommendedName>
        <fullName evidence="8">Riboflavin transporter</fullName>
    </recommendedName>
</protein>